<accession>A0A974NFI2</accession>
<dbReference type="AlphaFoldDB" id="A0A974NFI2"/>
<gene>
    <name evidence="1" type="ORF">JHT90_14325</name>
</gene>
<protein>
    <submittedName>
        <fullName evidence="1">Uncharacterized protein</fullName>
    </submittedName>
</protein>
<organism evidence="1 2">
    <name type="scientific">Entomomonas asaccharolytica</name>
    <dbReference type="NCBI Taxonomy" id="2785331"/>
    <lineage>
        <taxon>Bacteria</taxon>
        <taxon>Pseudomonadati</taxon>
        <taxon>Pseudomonadota</taxon>
        <taxon>Gammaproteobacteria</taxon>
        <taxon>Pseudomonadales</taxon>
        <taxon>Pseudomonadaceae</taxon>
        <taxon>Entomomonas</taxon>
    </lineage>
</organism>
<dbReference type="EMBL" id="CP067393">
    <property type="protein sequence ID" value="QQP85527.1"/>
    <property type="molecule type" value="Genomic_DNA"/>
</dbReference>
<reference evidence="1 2" key="1">
    <citation type="submission" date="2021-01" db="EMBL/GenBank/DDBJ databases">
        <title>Entomomonas sp. F2A isolated from a house cricket (Acheta domesticus).</title>
        <authorList>
            <person name="Spergser J."/>
            <person name="Busse H.-J."/>
        </authorList>
    </citation>
    <scope>NUCLEOTIDE SEQUENCE [LARGE SCALE GENOMIC DNA]</scope>
    <source>
        <strain evidence="1 2">F2A</strain>
    </source>
</reference>
<dbReference type="Proteomes" id="UP000595278">
    <property type="component" value="Chromosome"/>
</dbReference>
<dbReference type="KEGG" id="eaz:JHT90_14325"/>
<name>A0A974NFI2_9GAMM</name>
<proteinExistence type="predicted"/>
<evidence type="ECO:0000313" key="1">
    <source>
        <dbReference type="EMBL" id="QQP85527.1"/>
    </source>
</evidence>
<evidence type="ECO:0000313" key="2">
    <source>
        <dbReference type="Proteomes" id="UP000595278"/>
    </source>
</evidence>
<keyword evidence="2" id="KW-1185">Reference proteome</keyword>
<dbReference type="RefSeq" id="WP_201092253.1">
    <property type="nucleotide sequence ID" value="NZ_CP067393.1"/>
</dbReference>
<sequence>MKVIYDENTGVYKTARITGPEHNFLGLKFTELDETLRLIDLEERKVNSLFDVYKLQKSVTLGLIEANNKFSEDIKVSEIYYVSSDTENYDAYSILTFKIIEHLVSKK</sequence>